<feature type="transmembrane region" description="Helical" evidence="1">
    <location>
        <begin position="113"/>
        <end position="134"/>
    </location>
</feature>
<dbReference type="EMBL" id="BMKX01000002">
    <property type="protein sequence ID" value="GGJ55522.1"/>
    <property type="molecule type" value="Genomic_DNA"/>
</dbReference>
<feature type="transmembrane region" description="Helical" evidence="1">
    <location>
        <begin position="88"/>
        <end position="107"/>
    </location>
</feature>
<name>A0ABQ2DI13_9MICC</name>
<reference evidence="3" key="1">
    <citation type="journal article" date="2019" name="Int. J. Syst. Evol. Microbiol.">
        <title>The Global Catalogue of Microorganisms (GCM) 10K type strain sequencing project: providing services to taxonomists for standard genome sequencing and annotation.</title>
        <authorList>
            <consortium name="The Broad Institute Genomics Platform"/>
            <consortium name="The Broad Institute Genome Sequencing Center for Infectious Disease"/>
            <person name="Wu L."/>
            <person name="Ma J."/>
        </authorList>
    </citation>
    <scope>NUCLEOTIDE SEQUENCE [LARGE SCALE GENOMIC DNA]</scope>
    <source>
        <strain evidence="3">CGMCC 1.3685</strain>
    </source>
</reference>
<comment type="caution">
    <text evidence="2">The sequence shown here is derived from an EMBL/GenBank/DDBJ whole genome shotgun (WGS) entry which is preliminary data.</text>
</comment>
<dbReference type="Pfam" id="PF04657">
    <property type="entry name" value="DMT_YdcZ"/>
    <property type="match status" value="2"/>
</dbReference>
<evidence type="ECO:0000313" key="3">
    <source>
        <dbReference type="Proteomes" id="UP000606115"/>
    </source>
</evidence>
<organism evidence="2 3">
    <name type="scientific">Glutamicibacter ardleyensis</name>
    <dbReference type="NCBI Taxonomy" id="225894"/>
    <lineage>
        <taxon>Bacteria</taxon>
        <taxon>Bacillati</taxon>
        <taxon>Actinomycetota</taxon>
        <taxon>Actinomycetes</taxon>
        <taxon>Micrococcales</taxon>
        <taxon>Micrococcaceae</taxon>
        <taxon>Glutamicibacter</taxon>
    </lineage>
</organism>
<feature type="transmembrane region" description="Helical" evidence="1">
    <location>
        <begin position="15"/>
        <end position="34"/>
    </location>
</feature>
<keyword evidence="3" id="KW-1185">Reference proteome</keyword>
<gene>
    <name evidence="2" type="ORF">GCM10007173_12840</name>
</gene>
<sequence>MNQTASPALRPGTKLAYLIIAVATGLLMPIQSRVNGALGVQLDDPFAAALVSFVVGLVALTLIHLVFPGPRRAAQSIPRVIAQRRFPWWYLGAGAVGAFVVVSQSTAVPIVGVALFTVSLVTGQTMGSMVVDRFGFGPAGPRKISALRLIGALLTLVGVLWAVSPRIITDVELGSLLFPMIFTLIVGVLMGYQSASNGVQAQAYGNPLTATLMNFVVGTLMLGLILLVRLPLVSTDGAFPTGWWYYIGGLLGCVFIGVSAFMVRHLGVLFTGLCMICGQLLGSLLLDVVVPTAGSQIGFATVAGTVLTLLAVGLASVSGGGSAKTRRR</sequence>
<evidence type="ECO:0000256" key="1">
    <source>
        <dbReference type="SAM" id="Phobius"/>
    </source>
</evidence>
<feature type="transmembrane region" description="Helical" evidence="1">
    <location>
        <begin position="212"/>
        <end position="231"/>
    </location>
</feature>
<keyword evidence="1" id="KW-0472">Membrane</keyword>
<feature type="transmembrane region" description="Helical" evidence="1">
    <location>
        <begin position="268"/>
        <end position="290"/>
    </location>
</feature>
<feature type="transmembrane region" description="Helical" evidence="1">
    <location>
        <begin position="243"/>
        <end position="261"/>
    </location>
</feature>
<dbReference type="PANTHER" id="PTHR34821:SF2">
    <property type="entry name" value="INNER MEMBRANE PROTEIN YDCZ"/>
    <property type="match status" value="1"/>
</dbReference>
<proteinExistence type="predicted"/>
<keyword evidence="1" id="KW-0812">Transmembrane</keyword>
<feature type="transmembrane region" description="Helical" evidence="1">
    <location>
        <begin position="176"/>
        <end position="192"/>
    </location>
</feature>
<dbReference type="RefSeq" id="WP_229677033.1">
    <property type="nucleotide sequence ID" value="NZ_BMKX01000002.1"/>
</dbReference>
<protein>
    <submittedName>
        <fullName evidence="2">Membrane protein</fullName>
    </submittedName>
</protein>
<feature type="transmembrane region" description="Helical" evidence="1">
    <location>
        <begin position="46"/>
        <end position="67"/>
    </location>
</feature>
<feature type="transmembrane region" description="Helical" evidence="1">
    <location>
        <begin position="146"/>
        <end position="164"/>
    </location>
</feature>
<dbReference type="InterPro" id="IPR006750">
    <property type="entry name" value="YdcZ"/>
</dbReference>
<evidence type="ECO:0000313" key="2">
    <source>
        <dbReference type="EMBL" id="GGJ55522.1"/>
    </source>
</evidence>
<dbReference type="GeneID" id="303303664"/>
<accession>A0ABQ2DI13</accession>
<keyword evidence="1" id="KW-1133">Transmembrane helix</keyword>
<dbReference type="Proteomes" id="UP000606115">
    <property type="component" value="Unassembled WGS sequence"/>
</dbReference>
<dbReference type="PANTHER" id="PTHR34821">
    <property type="entry name" value="INNER MEMBRANE PROTEIN YDCZ"/>
    <property type="match status" value="1"/>
</dbReference>
<feature type="transmembrane region" description="Helical" evidence="1">
    <location>
        <begin position="296"/>
        <end position="318"/>
    </location>
</feature>